<feature type="region of interest" description="Disordered" evidence="1">
    <location>
        <begin position="46"/>
        <end position="71"/>
    </location>
</feature>
<evidence type="ECO:0000313" key="4">
    <source>
        <dbReference type="Proteomes" id="UP001295794"/>
    </source>
</evidence>
<dbReference type="Proteomes" id="UP001295794">
    <property type="component" value="Unassembled WGS sequence"/>
</dbReference>
<comment type="caution">
    <text evidence="3">The sequence shown here is derived from an EMBL/GenBank/DDBJ whole genome shotgun (WGS) entry which is preliminary data.</text>
</comment>
<name>A0AAD2HZ45_9AGAR</name>
<protein>
    <recommendedName>
        <fullName evidence="2">Polysaccharide lyase 14 domain-containing protein</fullName>
    </recommendedName>
</protein>
<organism evidence="3 4">
    <name type="scientific">Mycena citricolor</name>
    <dbReference type="NCBI Taxonomy" id="2018698"/>
    <lineage>
        <taxon>Eukaryota</taxon>
        <taxon>Fungi</taxon>
        <taxon>Dikarya</taxon>
        <taxon>Basidiomycota</taxon>
        <taxon>Agaricomycotina</taxon>
        <taxon>Agaricomycetes</taxon>
        <taxon>Agaricomycetidae</taxon>
        <taxon>Agaricales</taxon>
        <taxon>Marasmiineae</taxon>
        <taxon>Mycenaceae</taxon>
        <taxon>Mycena</taxon>
    </lineage>
</organism>
<sequence>MAMHLIPDSIHAYHSAFTTCPALASPRLPLHTLDDADLGVHNVTSRTTHRLVAPPDSHTGSDSDSEDSTAPARAWEAVYPAGSINPSGAIPGGFGFYVAGAGAFAPALEGGAQHVVVSYRMMLQGGWEWVKGGKLPGIFGGDGKLSYACTGGRKDNRCKCFNIRPMWRANGQGELYTYLPLTDHNRERQLAVPPTSKANPDYGFSLGRGAFNFDVAVGRWATVAFRLKLNTVGSEDGCVHLNHGSPPVSHSCQGELEFWINGRSVIKVTGLMLRDSEASRIKGAHFQTFFGGHTEDWASPKEQKAWFADVTGLIVE</sequence>
<accession>A0AAD2HZ45</accession>
<dbReference type="InterPro" id="IPR048958">
    <property type="entry name" value="Polysacc_lyase_14"/>
</dbReference>
<proteinExistence type="predicted"/>
<dbReference type="AlphaFoldDB" id="A0AAD2HZ45"/>
<gene>
    <name evidence="3" type="ORF">MYCIT1_LOCUS36860</name>
</gene>
<dbReference type="Pfam" id="PF21294">
    <property type="entry name" value="Polysacc_lyase_14"/>
    <property type="match status" value="2"/>
</dbReference>
<dbReference type="PANTHER" id="PTHR40124">
    <property type="match status" value="1"/>
</dbReference>
<reference evidence="3" key="1">
    <citation type="submission" date="2023-11" db="EMBL/GenBank/DDBJ databases">
        <authorList>
            <person name="De Vega J J."/>
            <person name="De Vega J J."/>
        </authorList>
    </citation>
    <scope>NUCLEOTIDE SEQUENCE</scope>
</reference>
<dbReference type="Gene3D" id="2.60.120.200">
    <property type="match status" value="1"/>
</dbReference>
<dbReference type="PANTHER" id="PTHR40124:SF1">
    <property type="entry name" value="DISAGGREGATASE RELATED REPEAT PROTEIN"/>
    <property type="match status" value="1"/>
</dbReference>
<evidence type="ECO:0000256" key="1">
    <source>
        <dbReference type="SAM" id="MobiDB-lite"/>
    </source>
</evidence>
<dbReference type="EMBL" id="CAVNYO010000478">
    <property type="protein sequence ID" value="CAK5283936.1"/>
    <property type="molecule type" value="Genomic_DNA"/>
</dbReference>
<keyword evidence="4" id="KW-1185">Reference proteome</keyword>
<feature type="domain" description="Polysaccharide lyase 14" evidence="2">
    <location>
        <begin position="73"/>
        <end position="243"/>
    </location>
</feature>
<evidence type="ECO:0000313" key="3">
    <source>
        <dbReference type="EMBL" id="CAK5283936.1"/>
    </source>
</evidence>
<evidence type="ECO:0000259" key="2">
    <source>
        <dbReference type="Pfam" id="PF21294"/>
    </source>
</evidence>
<feature type="domain" description="Polysaccharide lyase 14" evidence="2">
    <location>
        <begin position="252"/>
        <end position="310"/>
    </location>
</feature>